<dbReference type="Pfam" id="PF13596">
    <property type="entry name" value="PAS_10"/>
    <property type="match status" value="1"/>
</dbReference>
<accession>X1LWW2</accession>
<proteinExistence type="predicted"/>
<evidence type="ECO:0000313" key="1">
    <source>
        <dbReference type="EMBL" id="GAI06920.1"/>
    </source>
</evidence>
<dbReference type="AlphaFoldDB" id="X1LWW2"/>
<dbReference type="SUPFAM" id="SSF55785">
    <property type="entry name" value="PYP-like sensor domain (PAS domain)"/>
    <property type="match status" value="1"/>
</dbReference>
<protein>
    <recommendedName>
        <fullName evidence="2">PAS domain-containing protein</fullName>
    </recommendedName>
</protein>
<dbReference type="NCBIfam" id="TIGR00229">
    <property type="entry name" value="sensory_box"/>
    <property type="match status" value="1"/>
</dbReference>
<sequence>MTGKVNKEILDDLLNTLPVEITFVDKDDTVRYFNKNGSRIFPRSPSVLGRKVQDCHPKKSLHKVNQILDDFKHNRRDSAEFWIDLNNRKIYIRYFAVRSRNGKYLGCLEVTQDITEIQKITGAKRLL</sequence>
<dbReference type="InterPro" id="IPR035965">
    <property type="entry name" value="PAS-like_dom_sf"/>
</dbReference>
<dbReference type="EMBL" id="BARV01007361">
    <property type="protein sequence ID" value="GAI06920.1"/>
    <property type="molecule type" value="Genomic_DNA"/>
</dbReference>
<dbReference type="InterPro" id="IPR000014">
    <property type="entry name" value="PAS"/>
</dbReference>
<reference evidence="1" key="1">
    <citation type="journal article" date="2014" name="Front. Microbiol.">
        <title>High frequency of phylogenetically diverse reductive dehalogenase-homologous genes in deep subseafloor sedimentary metagenomes.</title>
        <authorList>
            <person name="Kawai M."/>
            <person name="Futagami T."/>
            <person name="Toyoda A."/>
            <person name="Takaki Y."/>
            <person name="Nishi S."/>
            <person name="Hori S."/>
            <person name="Arai W."/>
            <person name="Tsubouchi T."/>
            <person name="Morono Y."/>
            <person name="Uchiyama I."/>
            <person name="Ito T."/>
            <person name="Fujiyama A."/>
            <person name="Inagaki F."/>
            <person name="Takami H."/>
        </authorList>
    </citation>
    <scope>NUCLEOTIDE SEQUENCE</scope>
    <source>
        <strain evidence="1">Expedition CK06-06</strain>
    </source>
</reference>
<name>X1LWW2_9ZZZZ</name>
<comment type="caution">
    <text evidence="1">The sequence shown here is derived from an EMBL/GenBank/DDBJ whole genome shotgun (WGS) entry which is preliminary data.</text>
</comment>
<evidence type="ECO:0008006" key="2">
    <source>
        <dbReference type="Google" id="ProtNLM"/>
    </source>
</evidence>
<organism evidence="1">
    <name type="scientific">marine sediment metagenome</name>
    <dbReference type="NCBI Taxonomy" id="412755"/>
    <lineage>
        <taxon>unclassified sequences</taxon>
        <taxon>metagenomes</taxon>
        <taxon>ecological metagenomes</taxon>
    </lineage>
</organism>
<gene>
    <name evidence="1" type="ORF">S06H3_15004</name>
</gene>
<dbReference type="Gene3D" id="3.30.450.20">
    <property type="entry name" value="PAS domain"/>
    <property type="match status" value="1"/>
</dbReference>